<proteinExistence type="predicted"/>
<evidence type="ECO:0000313" key="2">
    <source>
        <dbReference type="EMBL" id="ROJ36092.1"/>
    </source>
</evidence>
<dbReference type="AlphaFoldDB" id="A0A3N0XVM2"/>
<dbReference type="EMBL" id="RJVU01061435">
    <property type="protein sequence ID" value="ROJ36092.1"/>
    <property type="molecule type" value="Genomic_DNA"/>
</dbReference>
<evidence type="ECO:0000313" key="3">
    <source>
        <dbReference type="Proteomes" id="UP000281406"/>
    </source>
</evidence>
<organism evidence="2 3">
    <name type="scientific">Anabarilius grahami</name>
    <name type="common">Kanglang fish</name>
    <name type="synonym">Barilius grahami</name>
    <dbReference type="NCBI Taxonomy" id="495550"/>
    <lineage>
        <taxon>Eukaryota</taxon>
        <taxon>Metazoa</taxon>
        <taxon>Chordata</taxon>
        <taxon>Craniata</taxon>
        <taxon>Vertebrata</taxon>
        <taxon>Euteleostomi</taxon>
        <taxon>Actinopterygii</taxon>
        <taxon>Neopterygii</taxon>
        <taxon>Teleostei</taxon>
        <taxon>Ostariophysi</taxon>
        <taxon>Cypriniformes</taxon>
        <taxon>Xenocyprididae</taxon>
        <taxon>Xenocypridinae</taxon>
        <taxon>Xenocypridinae incertae sedis</taxon>
        <taxon>Anabarilius</taxon>
    </lineage>
</organism>
<dbReference type="Proteomes" id="UP000281406">
    <property type="component" value="Unassembled WGS sequence"/>
</dbReference>
<gene>
    <name evidence="2" type="ORF">DPX16_12717</name>
</gene>
<name>A0A3N0XVM2_ANAGA</name>
<keyword evidence="3" id="KW-1185">Reference proteome</keyword>
<protein>
    <submittedName>
        <fullName evidence="2">Uncharacterized protein</fullName>
    </submittedName>
</protein>
<feature type="region of interest" description="Disordered" evidence="1">
    <location>
        <begin position="1"/>
        <end position="26"/>
    </location>
</feature>
<accession>A0A3N0XVM2</accession>
<evidence type="ECO:0000256" key="1">
    <source>
        <dbReference type="SAM" id="MobiDB-lite"/>
    </source>
</evidence>
<comment type="caution">
    <text evidence="2">The sequence shown here is derived from an EMBL/GenBank/DDBJ whole genome shotgun (WGS) entry which is preliminary data.</text>
</comment>
<sequence length="97" mass="10889">MIRWPHGLKSSDADSTEKKTTRTNFSRRCRRSWKAGKLDGWMEAHTSSHSVSTVVMVFAGIWQENTGEEDAGVQTLELIAGEQESDPHSLNERKSGQ</sequence>
<feature type="compositionally biased region" description="Basic and acidic residues" evidence="1">
    <location>
        <begin position="9"/>
        <end position="20"/>
    </location>
</feature>
<reference evidence="2 3" key="1">
    <citation type="submission" date="2018-10" db="EMBL/GenBank/DDBJ databases">
        <title>Genome assembly for a Yunnan-Guizhou Plateau 3E fish, Anabarilius grahami (Regan), and its evolutionary and genetic applications.</title>
        <authorList>
            <person name="Jiang W."/>
        </authorList>
    </citation>
    <scope>NUCLEOTIDE SEQUENCE [LARGE SCALE GENOMIC DNA]</scope>
    <source>
        <strain evidence="2">AG-KIZ</strain>
        <tissue evidence="2">Muscle</tissue>
    </source>
</reference>